<gene>
    <name evidence="3" type="ORF">CUN48_19065</name>
</gene>
<dbReference type="SUPFAM" id="SSF50447">
    <property type="entry name" value="Translation proteins"/>
    <property type="match status" value="1"/>
</dbReference>
<dbReference type="PANTHER" id="PTHR43381">
    <property type="entry name" value="TRANSLATION INITIATION FACTOR IF-2-RELATED"/>
    <property type="match status" value="1"/>
</dbReference>
<dbReference type="Gene3D" id="2.40.30.10">
    <property type="entry name" value="Translation factors"/>
    <property type="match status" value="1"/>
</dbReference>
<dbReference type="GO" id="GO:0005525">
    <property type="term" value="F:GTP binding"/>
    <property type="evidence" value="ECO:0007669"/>
    <property type="project" value="UniProtKB-KW"/>
</dbReference>
<dbReference type="EMBL" id="PGTN01001127">
    <property type="protein sequence ID" value="PJF45402.1"/>
    <property type="molecule type" value="Genomic_DNA"/>
</dbReference>
<accession>A0A2M8Q6H2</accession>
<keyword evidence="3" id="KW-0396">Initiation factor</keyword>
<sequence length="97" mass="10767">KEVVIGHATVLQLFKLRKGVVAGCMVNDGVVKRGALARALRNGEVIVSDVRVESLRRFTEDVAEVRQGYECGINLTQGDELLKEGDVLEFSERVRVR</sequence>
<evidence type="ECO:0000256" key="1">
    <source>
        <dbReference type="ARBA" id="ARBA00022741"/>
    </source>
</evidence>
<keyword evidence="2" id="KW-0342">GTP-binding</keyword>
<reference evidence="3 4" key="1">
    <citation type="submission" date="2017-11" db="EMBL/GenBank/DDBJ databases">
        <title>Evolution of Phototrophy in the Chloroflexi Phylum Driven by Horizontal Gene Transfer.</title>
        <authorList>
            <person name="Ward L.M."/>
            <person name="Hemp J."/>
            <person name="Shih P.M."/>
            <person name="Mcglynn S.E."/>
            <person name="Fischer W."/>
        </authorList>
    </citation>
    <scope>NUCLEOTIDE SEQUENCE [LARGE SCALE GENOMIC DNA]</scope>
    <source>
        <strain evidence="3">JP3_7</strain>
    </source>
</reference>
<organism evidence="3 4">
    <name type="scientific">Candidatus Thermofonsia Clade 3 bacterium</name>
    <dbReference type="NCBI Taxonomy" id="2364212"/>
    <lineage>
        <taxon>Bacteria</taxon>
        <taxon>Bacillati</taxon>
        <taxon>Chloroflexota</taxon>
        <taxon>Candidatus Thermofontia</taxon>
        <taxon>Candidatus Thermofonsia Clade 3</taxon>
    </lineage>
</organism>
<dbReference type="GO" id="GO:0003743">
    <property type="term" value="F:translation initiation factor activity"/>
    <property type="evidence" value="ECO:0007669"/>
    <property type="project" value="UniProtKB-KW"/>
</dbReference>
<dbReference type="Proteomes" id="UP000230790">
    <property type="component" value="Unassembled WGS sequence"/>
</dbReference>
<evidence type="ECO:0000313" key="3">
    <source>
        <dbReference type="EMBL" id="PJF45402.1"/>
    </source>
</evidence>
<dbReference type="InterPro" id="IPR009000">
    <property type="entry name" value="Transl_B-barrel_sf"/>
</dbReference>
<dbReference type="FunFam" id="2.40.30.10:FF:000008">
    <property type="entry name" value="Translation initiation factor IF-2"/>
    <property type="match status" value="1"/>
</dbReference>
<keyword evidence="1" id="KW-0547">Nucleotide-binding</keyword>
<dbReference type="CDD" id="cd03692">
    <property type="entry name" value="mtIF2_IVc"/>
    <property type="match status" value="1"/>
</dbReference>
<evidence type="ECO:0000313" key="4">
    <source>
        <dbReference type="Proteomes" id="UP000230790"/>
    </source>
</evidence>
<name>A0A2M8Q6H2_9CHLR</name>
<proteinExistence type="predicted"/>
<dbReference type="AlphaFoldDB" id="A0A2M8Q6H2"/>
<evidence type="ECO:0000256" key="2">
    <source>
        <dbReference type="ARBA" id="ARBA00023134"/>
    </source>
</evidence>
<dbReference type="InterPro" id="IPR015760">
    <property type="entry name" value="TIF_IF2"/>
</dbReference>
<dbReference type="PANTHER" id="PTHR43381:SF5">
    <property type="entry name" value="TR-TYPE G DOMAIN-CONTAINING PROTEIN"/>
    <property type="match status" value="1"/>
</dbReference>
<keyword evidence="3" id="KW-0648">Protein biosynthesis</keyword>
<comment type="caution">
    <text evidence="3">The sequence shown here is derived from an EMBL/GenBank/DDBJ whole genome shotgun (WGS) entry which is preliminary data.</text>
</comment>
<feature type="non-terminal residue" evidence="3">
    <location>
        <position position="1"/>
    </location>
</feature>
<dbReference type="GO" id="GO:0005737">
    <property type="term" value="C:cytoplasm"/>
    <property type="evidence" value="ECO:0007669"/>
    <property type="project" value="TreeGrafter"/>
</dbReference>
<protein>
    <submittedName>
        <fullName evidence="3">Translation initiation factor IF-2</fullName>
    </submittedName>
</protein>